<evidence type="ECO:0000313" key="1">
    <source>
        <dbReference type="EMBL" id="KAH8010483.1"/>
    </source>
</evidence>
<comment type="caution">
    <text evidence="1">The sequence shown here is derived from an EMBL/GenBank/DDBJ whole genome shotgun (WGS) entry which is preliminary data.</text>
</comment>
<gene>
    <name evidence="1" type="ORF">K3G42_005337</name>
</gene>
<protein>
    <submittedName>
        <fullName evidence="1">Uncharacterized protein</fullName>
    </submittedName>
</protein>
<organism evidence="1 2">
    <name type="scientific">Sphaerodactylus townsendi</name>
    <dbReference type="NCBI Taxonomy" id="933632"/>
    <lineage>
        <taxon>Eukaryota</taxon>
        <taxon>Metazoa</taxon>
        <taxon>Chordata</taxon>
        <taxon>Craniata</taxon>
        <taxon>Vertebrata</taxon>
        <taxon>Euteleostomi</taxon>
        <taxon>Lepidosauria</taxon>
        <taxon>Squamata</taxon>
        <taxon>Bifurcata</taxon>
        <taxon>Gekkota</taxon>
        <taxon>Sphaerodactylidae</taxon>
        <taxon>Sphaerodactylus</taxon>
    </lineage>
</organism>
<accession>A0ACB8FTR6</accession>
<reference evidence="1" key="1">
    <citation type="submission" date="2021-08" db="EMBL/GenBank/DDBJ databases">
        <title>The first chromosome-level gecko genome reveals the dynamic sex chromosomes of Neotropical dwarf geckos (Sphaerodactylidae: Sphaerodactylus).</title>
        <authorList>
            <person name="Pinto B.J."/>
            <person name="Keating S.E."/>
            <person name="Gamble T."/>
        </authorList>
    </citation>
    <scope>NUCLEOTIDE SEQUENCE</scope>
    <source>
        <strain evidence="1">TG3544</strain>
    </source>
</reference>
<evidence type="ECO:0000313" key="2">
    <source>
        <dbReference type="Proteomes" id="UP000827872"/>
    </source>
</evidence>
<dbReference type="EMBL" id="CM037624">
    <property type="protein sequence ID" value="KAH8010483.1"/>
    <property type="molecule type" value="Genomic_DNA"/>
</dbReference>
<name>A0ACB8FTR6_9SAUR</name>
<sequence length="369" mass="41206">MSSSNDIAEVMEKGLGLFNVAMTSTANVLVVHGNTETIMILRMMLYGSIFENRPVEKKIWLMTAQMEFTSLSFQRDWDLDFIHGAISFAIHSVEVPGFQEFLRRRNPRVEEEDGFLKDFWKDTFKCWFHDSVSHKKAMNICTGEENLETLPGSVFEMSMNGHSYSVYNAVYAVAHAAHAMRLSTFRQRNPMNGETWKLNQPPWQLHHFLRNSSFNNTAGEEVSFDQNGELIAGFDIINWVTFPNQSFLRVRVGRIDPKAPPNNIFTIHEDAIVWPSGFDQTHTREALPTAGLQLKLSPVRGSDTHAGPLEAPPGSSNVGLTPPANLFRCTVTPSPSCRGAESNLLNPPAASSSATRVDVTIPPAAPELR</sequence>
<proteinExistence type="predicted"/>
<keyword evidence="2" id="KW-1185">Reference proteome</keyword>
<dbReference type="Proteomes" id="UP000827872">
    <property type="component" value="Linkage Group LG11"/>
</dbReference>